<evidence type="ECO:0000256" key="4">
    <source>
        <dbReference type="ARBA" id="ARBA00022679"/>
    </source>
</evidence>
<comment type="caution">
    <text evidence="11">The sequence shown here is derived from an EMBL/GenBank/DDBJ whole genome shotgun (WGS) entry which is preliminary data.</text>
</comment>
<dbReference type="PROSITE" id="PS51178">
    <property type="entry name" value="PASTA"/>
    <property type="match status" value="2"/>
</dbReference>
<proteinExistence type="predicted"/>
<reference evidence="12" key="1">
    <citation type="journal article" date="2019" name="Int. J. Syst. Evol. Microbiol.">
        <title>The Global Catalogue of Microorganisms (GCM) 10K type strain sequencing project: providing services to taxonomists for standard genome sequencing and annotation.</title>
        <authorList>
            <consortium name="The Broad Institute Genomics Platform"/>
            <consortium name="The Broad Institute Genome Sequencing Center for Infectious Disease"/>
            <person name="Wu L."/>
            <person name="Ma J."/>
        </authorList>
    </citation>
    <scope>NUCLEOTIDE SEQUENCE [LARGE SCALE GENOMIC DNA]</scope>
    <source>
        <strain evidence="12">JCM 18959</strain>
    </source>
</reference>
<feature type="domain" description="PASTA" evidence="10">
    <location>
        <begin position="781"/>
        <end position="846"/>
    </location>
</feature>
<sequence>MPDTKRTATGVLGGLAGLVGLSAAAGVLIAATVTPAVAITSTAAERAITMFDNLPSSLEIDKLMVPSNFYATDPATGQPVLLTKFLEQDRTPVNFDQINPVMYDALLSSEDPRYYQHGGIDLIGTTRALLSNAGGASETQGGSSISQQYVKNVLIQKCEQNATTEYETDDAGEPVLNEDGTPKVKVSRDQALLNCWTDATTAEGSEGYTRKLQEMRYAISLEQKYSKNDILLGYLNIANFGGITYGIESAARQYFSTTAANLTVAQAATLAGMVQNPNSYRIDKPEGSIVTADGTRFNKAPDGVIDEGAKLGVLDALVKSGDITEEQKLAAADGYTSTKVRQLYVLSRLLDDGKITREQYVEAAVWPITPAVTPPKTGCVNAVGAEYFCQYVKDVILHDPAFGETDEDRRALLQRGGLNVYTTLDPRIQDSAREAMSKNAPANPTLPPTKENPNGGRFGAATVSLEASTGRILSITQNTQFSEDAAVKDDRTYSSLVFAGDRKFGTSGGFEAGSTFKLFTLIDWLEKGHSVNEPLNGTLHVFKRLKSCDGDWVNQGNVLIKNFGNNKGYMGNPMRFTKDSLNTGFFAMAEKLDLCDIRNVATRMGATLADGSEVKMNGLGSIIGSNAMSPMAMAAAYATVANNGVYCQPQAIDRVTDAEGNEIAKPQRTCTQVIAPNVAATAAYALKGVMQGGGSGSQGNPGDGTVTIGKTGTHEAKQTWLVQSSTSVTTATWAGNADGNGDVFKAGLNNIRFAISKAIQRTVDQTHPGGAFADPDNELIKVQLAPLPNVVGQTIEQATQTLTDAGFEVAVGAPVDSDQPEGVVGAQNPGPGNVAGGSTVTISPSNGQGLTVPDVTGRSLDDAKKALRAAGFGNVGDGTCTADAALGAQTKATATNPAANSLVNRNTSIVIDYSAADCGGGGRGPGNGGGNG</sequence>
<dbReference type="Pfam" id="PF03793">
    <property type="entry name" value="PASTA"/>
    <property type="match status" value="2"/>
</dbReference>
<dbReference type="InterPro" id="IPR050396">
    <property type="entry name" value="Glycosyltr_51/Transpeptidase"/>
</dbReference>
<evidence type="ECO:0000256" key="5">
    <source>
        <dbReference type="ARBA" id="ARBA00022801"/>
    </source>
</evidence>
<keyword evidence="5" id="KW-0378">Hydrolase</keyword>
<evidence type="ECO:0000256" key="7">
    <source>
        <dbReference type="ARBA" id="ARBA00034000"/>
    </source>
</evidence>
<dbReference type="RefSeq" id="WP_194413322.1">
    <property type="nucleotide sequence ID" value="NZ_BAABKZ010000001.1"/>
</dbReference>
<name>A0ABP9M2U8_9MICO</name>
<accession>A0ABP9M2U8</accession>
<dbReference type="SUPFAM" id="SSF53955">
    <property type="entry name" value="Lysozyme-like"/>
    <property type="match status" value="1"/>
</dbReference>
<evidence type="ECO:0000313" key="11">
    <source>
        <dbReference type="EMBL" id="GAA5090215.1"/>
    </source>
</evidence>
<comment type="catalytic activity">
    <reaction evidence="7">
        <text>Preferential cleavage: (Ac)2-L-Lys-D-Ala-|-D-Ala. Also transpeptidation of peptidyl-alanyl moieties that are N-acyl substituents of D-alanine.</text>
        <dbReference type="EC" id="3.4.16.4"/>
    </reaction>
</comment>
<gene>
    <name evidence="11" type="ORF">GCM10025760_15510</name>
</gene>
<dbReference type="Pfam" id="PF00912">
    <property type="entry name" value="Transgly"/>
    <property type="match status" value="2"/>
</dbReference>
<evidence type="ECO:0000256" key="6">
    <source>
        <dbReference type="ARBA" id="ARBA00023268"/>
    </source>
</evidence>
<evidence type="ECO:0000256" key="1">
    <source>
        <dbReference type="ARBA" id="ARBA00022645"/>
    </source>
</evidence>
<evidence type="ECO:0000256" key="8">
    <source>
        <dbReference type="ARBA" id="ARBA00049902"/>
    </source>
</evidence>
<protein>
    <submittedName>
        <fullName evidence="11">Transglycosylase domain-containing protein</fullName>
    </submittedName>
</protein>
<feature type="region of interest" description="Disordered" evidence="9">
    <location>
        <begin position="435"/>
        <end position="456"/>
    </location>
</feature>
<keyword evidence="4" id="KW-0808">Transferase</keyword>
<evidence type="ECO:0000259" key="10">
    <source>
        <dbReference type="PROSITE" id="PS51178"/>
    </source>
</evidence>
<keyword evidence="2" id="KW-0645">Protease</keyword>
<organism evidence="11 12">
    <name type="scientific">Microbacterium yannicii</name>
    <dbReference type="NCBI Taxonomy" id="671622"/>
    <lineage>
        <taxon>Bacteria</taxon>
        <taxon>Bacillati</taxon>
        <taxon>Actinomycetota</taxon>
        <taxon>Actinomycetes</taxon>
        <taxon>Micrococcales</taxon>
        <taxon>Microbacteriaceae</taxon>
        <taxon>Microbacterium</taxon>
    </lineage>
</organism>
<keyword evidence="3" id="KW-0328">Glycosyltransferase</keyword>
<dbReference type="Gene3D" id="3.30.10.20">
    <property type="match status" value="2"/>
</dbReference>
<dbReference type="InterPro" id="IPR001264">
    <property type="entry name" value="Glyco_trans_51"/>
</dbReference>
<dbReference type="Gene3D" id="1.10.3810.10">
    <property type="entry name" value="Biosynthetic peptidoglycan transglycosylase-like"/>
    <property type="match status" value="1"/>
</dbReference>
<dbReference type="CDD" id="cd06577">
    <property type="entry name" value="PASTA_pknB"/>
    <property type="match status" value="2"/>
</dbReference>
<evidence type="ECO:0000256" key="3">
    <source>
        <dbReference type="ARBA" id="ARBA00022676"/>
    </source>
</evidence>
<dbReference type="Proteomes" id="UP001501407">
    <property type="component" value="Unassembled WGS sequence"/>
</dbReference>
<dbReference type="EMBL" id="BAABKZ010000001">
    <property type="protein sequence ID" value="GAA5090215.1"/>
    <property type="molecule type" value="Genomic_DNA"/>
</dbReference>
<dbReference type="PANTHER" id="PTHR32282">
    <property type="entry name" value="BINDING PROTEIN TRANSPEPTIDASE, PUTATIVE-RELATED"/>
    <property type="match status" value="1"/>
</dbReference>
<dbReference type="SMART" id="SM00740">
    <property type="entry name" value="PASTA"/>
    <property type="match status" value="2"/>
</dbReference>
<dbReference type="InterPro" id="IPR023346">
    <property type="entry name" value="Lysozyme-like_dom_sf"/>
</dbReference>
<dbReference type="Pfam" id="PF00905">
    <property type="entry name" value="Transpeptidase"/>
    <property type="match status" value="1"/>
</dbReference>
<dbReference type="SUPFAM" id="SSF56601">
    <property type="entry name" value="beta-lactamase/transpeptidase-like"/>
    <property type="match status" value="1"/>
</dbReference>
<evidence type="ECO:0000256" key="2">
    <source>
        <dbReference type="ARBA" id="ARBA00022670"/>
    </source>
</evidence>
<dbReference type="InterPro" id="IPR001460">
    <property type="entry name" value="PCN-bd_Tpept"/>
</dbReference>
<comment type="catalytic activity">
    <reaction evidence="8">
        <text>[GlcNAc-(1-&gt;4)-Mur2Ac(oyl-L-Ala-gamma-D-Glu-L-Lys-D-Ala-D-Ala)](n)-di-trans,octa-cis-undecaprenyl diphosphate + beta-D-GlcNAc-(1-&gt;4)-Mur2Ac(oyl-L-Ala-gamma-D-Glu-L-Lys-D-Ala-D-Ala)-di-trans,octa-cis-undecaprenyl diphosphate = [GlcNAc-(1-&gt;4)-Mur2Ac(oyl-L-Ala-gamma-D-Glu-L-Lys-D-Ala-D-Ala)](n+1)-di-trans,octa-cis-undecaprenyl diphosphate + di-trans,octa-cis-undecaprenyl diphosphate + H(+)</text>
        <dbReference type="Rhea" id="RHEA:23708"/>
        <dbReference type="Rhea" id="RHEA-COMP:9602"/>
        <dbReference type="Rhea" id="RHEA-COMP:9603"/>
        <dbReference type="ChEBI" id="CHEBI:15378"/>
        <dbReference type="ChEBI" id="CHEBI:58405"/>
        <dbReference type="ChEBI" id="CHEBI:60033"/>
        <dbReference type="ChEBI" id="CHEBI:78435"/>
        <dbReference type="EC" id="2.4.99.28"/>
    </reaction>
</comment>
<dbReference type="Gene3D" id="3.40.710.10">
    <property type="entry name" value="DD-peptidase/beta-lactamase superfamily"/>
    <property type="match status" value="1"/>
</dbReference>
<evidence type="ECO:0000256" key="9">
    <source>
        <dbReference type="SAM" id="MobiDB-lite"/>
    </source>
</evidence>
<evidence type="ECO:0000313" key="12">
    <source>
        <dbReference type="Proteomes" id="UP001501407"/>
    </source>
</evidence>
<feature type="domain" description="PASTA" evidence="10">
    <location>
        <begin position="847"/>
        <end position="915"/>
    </location>
</feature>
<keyword evidence="12" id="KW-1185">Reference proteome</keyword>
<dbReference type="PANTHER" id="PTHR32282:SF33">
    <property type="entry name" value="PEPTIDOGLYCAN GLYCOSYLTRANSFERASE"/>
    <property type="match status" value="1"/>
</dbReference>
<dbReference type="InterPro" id="IPR036950">
    <property type="entry name" value="PBP_transglycosylase"/>
</dbReference>
<dbReference type="InterPro" id="IPR005543">
    <property type="entry name" value="PASTA_dom"/>
</dbReference>
<keyword evidence="6" id="KW-0511">Multifunctional enzyme</keyword>
<keyword evidence="1" id="KW-0121">Carboxypeptidase</keyword>
<dbReference type="InterPro" id="IPR012338">
    <property type="entry name" value="Beta-lactam/transpept-like"/>
</dbReference>